<evidence type="ECO:0000313" key="2">
    <source>
        <dbReference type="EMBL" id="AZU61964.1"/>
    </source>
</evidence>
<dbReference type="AlphaFoldDB" id="A0A3T0HXV1"/>
<protein>
    <submittedName>
        <fullName evidence="2">Uncharacterized protein</fullName>
    </submittedName>
</protein>
<reference evidence="2 3" key="1">
    <citation type="submission" date="2017-07" db="EMBL/GenBank/DDBJ databases">
        <title>The complete genome sequence of Bacillus mesonae strain H20-5, an efficient strain improving plant abiotic stress resistance.</title>
        <authorList>
            <person name="Kim S.Y."/>
            <person name="Song H."/>
            <person name="Sang M.K."/>
            <person name="Weon H.-Y."/>
            <person name="Song J."/>
        </authorList>
    </citation>
    <scope>NUCLEOTIDE SEQUENCE [LARGE SCALE GENOMIC DNA]</scope>
    <source>
        <strain evidence="2 3">H20-5</strain>
    </source>
</reference>
<keyword evidence="1" id="KW-0812">Transmembrane</keyword>
<evidence type="ECO:0000313" key="3">
    <source>
        <dbReference type="Proteomes" id="UP000282892"/>
    </source>
</evidence>
<feature type="transmembrane region" description="Helical" evidence="1">
    <location>
        <begin position="34"/>
        <end position="54"/>
    </location>
</feature>
<gene>
    <name evidence="2" type="ORF">CHR53_12090</name>
</gene>
<keyword evidence="1" id="KW-1133">Transmembrane helix</keyword>
<dbReference type="Proteomes" id="UP000282892">
    <property type="component" value="Chromosome"/>
</dbReference>
<organism evidence="2 3">
    <name type="scientific">Neobacillus mesonae</name>
    <dbReference type="NCBI Taxonomy" id="1193713"/>
    <lineage>
        <taxon>Bacteria</taxon>
        <taxon>Bacillati</taxon>
        <taxon>Bacillota</taxon>
        <taxon>Bacilli</taxon>
        <taxon>Bacillales</taxon>
        <taxon>Bacillaceae</taxon>
        <taxon>Neobacillus</taxon>
    </lineage>
</organism>
<sequence length="66" mass="7723">MSLILLSFIIRNSLSAFSIGLEKIVVIIRKERKNLYFLKSISLFAIPYLLAWLFNITMKNQYKNIA</sequence>
<keyword evidence="1" id="KW-0472">Membrane</keyword>
<dbReference type="EMBL" id="CP022572">
    <property type="protein sequence ID" value="AZU61964.1"/>
    <property type="molecule type" value="Genomic_DNA"/>
</dbReference>
<proteinExistence type="predicted"/>
<accession>A0A3T0HXV1</accession>
<keyword evidence="3" id="KW-1185">Reference proteome</keyword>
<name>A0A3T0HXV1_9BACI</name>
<evidence type="ECO:0000256" key="1">
    <source>
        <dbReference type="SAM" id="Phobius"/>
    </source>
</evidence>
<dbReference type="KEGG" id="nmk:CHR53_12090"/>